<accession>A0A0G1RUP0</accession>
<sequence>MKHILLPGLLAGLAMVIVSLILNALTGVLLPSLMAEYETSGIFRPWSDPLMSLMFVEPFVLGVILAWVWNKTKPCFQVCKCHRPWILFGLGYWVLTIPGMIMSYSSFPLSLIMIASWSFTILLQALVSAFLLSKMNK</sequence>
<reference evidence="2 3" key="1">
    <citation type="journal article" date="2015" name="Nature">
        <title>rRNA introns, odd ribosomes, and small enigmatic genomes across a large radiation of phyla.</title>
        <authorList>
            <person name="Brown C.T."/>
            <person name="Hug L.A."/>
            <person name="Thomas B.C."/>
            <person name="Sharon I."/>
            <person name="Castelle C.J."/>
            <person name="Singh A."/>
            <person name="Wilkins M.J."/>
            <person name="Williams K.H."/>
            <person name="Banfield J.F."/>
        </authorList>
    </citation>
    <scope>NUCLEOTIDE SEQUENCE [LARGE SCALE GENOMIC DNA]</scope>
</reference>
<dbReference type="Proteomes" id="UP000034705">
    <property type="component" value="Unassembled WGS sequence"/>
</dbReference>
<keyword evidence="1" id="KW-1133">Transmembrane helix</keyword>
<dbReference type="EMBL" id="LCMG01000007">
    <property type="protein sequence ID" value="KKU33678.1"/>
    <property type="molecule type" value="Genomic_DNA"/>
</dbReference>
<feature type="transmembrane region" description="Helical" evidence="1">
    <location>
        <begin position="50"/>
        <end position="69"/>
    </location>
</feature>
<feature type="transmembrane region" description="Helical" evidence="1">
    <location>
        <begin position="9"/>
        <end position="30"/>
    </location>
</feature>
<comment type="caution">
    <text evidence="2">The sequence shown here is derived from an EMBL/GenBank/DDBJ whole genome shotgun (WGS) entry which is preliminary data.</text>
</comment>
<proteinExistence type="predicted"/>
<gene>
    <name evidence="2" type="ORF">UX45_C0007G0005</name>
</gene>
<protein>
    <submittedName>
        <fullName evidence="2">Uncharacterized protein</fullName>
    </submittedName>
</protein>
<evidence type="ECO:0000313" key="2">
    <source>
        <dbReference type="EMBL" id="KKU33678.1"/>
    </source>
</evidence>
<organism evidence="2 3">
    <name type="scientific">Candidatus Uhrbacteria bacterium GW2011_GWF2_46_218</name>
    <dbReference type="NCBI Taxonomy" id="1619001"/>
    <lineage>
        <taxon>Bacteria</taxon>
        <taxon>Candidatus Uhriibacteriota</taxon>
    </lineage>
</organism>
<dbReference type="AlphaFoldDB" id="A0A0G1RUP0"/>
<feature type="transmembrane region" description="Helical" evidence="1">
    <location>
        <begin position="111"/>
        <end position="132"/>
    </location>
</feature>
<evidence type="ECO:0000256" key="1">
    <source>
        <dbReference type="SAM" id="Phobius"/>
    </source>
</evidence>
<feature type="transmembrane region" description="Helical" evidence="1">
    <location>
        <begin position="85"/>
        <end position="105"/>
    </location>
</feature>
<keyword evidence="1" id="KW-0472">Membrane</keyword>
<keyword evidence="1" id="KW-0812">Transmembrane</keyword>
<evidence type="ECO:0000313" key="3">
    <source>
        <dbReference type="Proteomes" id="UP000034705"/>
    </source>
</evidence>
<name>A0A0G1RUP0_9BACT</name>